<comment type="caution">
    <text evidence="1">The sequence shown here is derived from an EMBL/GenBank/DDBJ whole genome shotgun (WGS) entry which is preliminary data.</text>
</comment>
<reference evidence="1" key="2">
    <citation type="submission" date="2020-09" db="EMBL/GenBank/DDBJ databases">
        <authorList>
            <person name="Sun Q."/>
            <person name="Ohkuma M."/>
        </authorList>
    </citation>
    <scope>NUCLEOTIDE SEQUENCE</scope>
    <source>
        <strain evidence="1">JCM 4490</strain>
    </source>
</reference>
<keyword evidence="2" id="KW-1185">Reference proteome</keyword>
<reference evidence="1" key="1">
    <citation type="journal article" date="2014" name="Int. J. Syst. Evol. Microbiol.">
        <title>Complete genome sequence of Corynebacterium casei LMG S-19264T (=DSM 44701T), isolated from a smear-ripened cheese.</title>
        <authorList>
            <consortium name="US DOE Joint Genome Institute (JGI-PGF)"/>
            <person name="Walter F."/>
            <person name="Albersmeier A."/>
            <person name="Kalinowski J."/>
            <person name="Ruckert C."/>
        </authorList>
    </citation>
    <scope>NUCLEOTIDE SEQUENCE</scope>
    <source>
        <strain evidence="1">JCM 4490</strain>
    </source>
</reference>
<dbReference type="RefSeq" id="WP_190018369.1">
    <property type="nucleotide sequence ID" value="NZ_BMUE01000016.1"/>
</dbReference>
<sequence length="123" mass="12911">MTDRTTPRPLSALEQRVLRKLLSPEFPGARELREQVAAARVTGHWGAESPSVDLDVSGPAPRAPIADGVLPATGTVTDASGGLSGELLVWVGDGRLSALELTWYGDTAPTELPDPEDVGVTVQ</sequence>
<gene>
    <name evidence="1" type="ORF">GCM10010503_58360</name>
</gene>
<proteinExistence type="predicted"/>
<dbReference type="Proteomes" id="UP000620224">
    <property type="component" value="Unassembled WGS sequence"/>
</dbReference>
<accession>A0A918MVC0</accession>
<evidence type="ECO:0000313" key="1">
    <source>
        <dbReference type="EMBL" id="GGW73195.1"/>
    </source>
</evidence>
<protein>
    <submittedName>
        <fullName evidence="1">Uncharacterized protein</fullName>
    </submittedName>
</protein>
<dbReference type="AlphaFoldDB" id="A0A918MVC0"/>
<organism evidence="1 2">
    <name type="scientific">Streptomyces lucensis JCM 4490</name>
    <dbReference type="NCBI Taxonomy" id="1306176"/>
    <lineage>
        <taxon>Bacteria</taxon>
        <taxon>Bacillati</taxon>
        <taxon>Actinomycetota</taxon>
        <taxon>Actinomycetes</taxon>
        <taxon>Kitasatosporales</taxon>
        <taxon>Streptomycetaceae</taxon>
        <taxon>Streptomyces</taxon>
    </lineage>
</organism>
<name>A0A918MVC0_9ACTN</name>
<evidence type="ECO:0000313" key="2">
    <source>
        <dbReference type="Proteomes" id="UP000620224"/>
    </source>
</evidence>
<dbReference type="EMBL" id="BMUE01000016">
    <property type="protein sequence ID" value="GGW73195.1"/>
    <property type="molecule type" value="Genomic_DNA"/>
</dbReference>